<dbReference type="Proteomes" id="UP001336250">
    <property type="component" value="Unassembled WGS sequence"/>
</dbReference>
<keyword evidence="1" id="KW-0732">Signal</keyword>
<reference evidence="2 3" key="1">
    <citation type="submission" date="2024-02" db="EMBL/GenBank/DDBJ databases">
        <title>Genome sequence of Aquincola sp. MAHUQ-54.</title>
        <authorList>
            <person name="Huq M.A."/>
        </authorList>
    </citation>
    <scope>NUCLEOTIDE SEQUENCE [LARGE SCALE GENOMIC DNA]</scope>
    <source>
        <strain evidence="2 3">MAHUQ-54</strain>
    </source>
</reference>
<evidence type="ECO:0000313" key="3">
    <source>
        <dbReference type="Proteomes" id="UP001336250"/>
    </source>
</evidence>
<evidence type="ECO:0000313" key="2">
    <source>
        <dbReference type="EMBL" id="MEF7612623.1"/>
    </source>
</evidence>
<dbReference type="CDD" id="cd07067">
    <property type="entry name" value="HP_PGM_like"/>
    <property type="match status" value="1"/>
</dbReference>
<dbReference type="EMBL" id="JAZIBG010000008">
    <property type="protein sequence ID" value="MEF7612623.1"/>
    <property type="molecule type" value="Genomic_DNA"/>
</dbReference>
<dbReference type="SMART" id="SM00855">
    <property type="entry name" value="PGAM"/>
    <property type="match status" value="1"/>
</dbReference>
<sequence length="195" mass="20006">MARTAQSPVRRHAAHAALAALLAAAGLAGAQPTADSAWAALQDGTIVLLRHAQAPGVGDPSGFKLGDCSTQRNLSEAGRAQARGIGERFRTQGVAVGAVLTSQWCRTRDTAELAFPGQARDDPDFNSFFGDGAREAAQSAAAAATLSRWRGPGVMVVVTHQVNITALTGIVPASGEAVVVRPKAGGIEVVGRLHP</sequence>
<feature type="signal peptide" evidence="1">
    <location>
        <begin position="1"/>
        <end position="30"/>
    </location>
</feature>
<name>A0AAW9Q8C1_9BURK</name>
<evidence type="ECO:0000256" key="1">
    <source>
        <dbReference type="SAM" id="SignalP"/>
    </source>
</evidence>
<dbReference type="InterPro" id="IPR029033">
    <property type="entry name" value="His_PPase_superfam"/>
</dbReference>
<dbReference type="InterPro" id="IPR006311">
    <property type="entry name" value="TAT_signal"/>
</dbReference>
<dbReference type="Pfam" id="PF00300">
    <property type="entry name" value="His_Phos_1"/>
    <property type="match status" value="1"/>
</dbReference>
<keyword evidence="3" id="KW-1185">Reference proteome</keyword>
<protein>
    <submittedName>
        <fullName evidence="2">Histidine phosphatase family protein</fullName>
    </submittedName>
</protein>
<dbReference type="Gene3D" id="3.40.50.1240">
    <property type="entry name" value="Phosphoglycerate mutase-like"/>
    <property type="match status" value="1"/>
</dbReference>
<dbReference type="AlphaFoldDB" id="A0AAW9Q8C1"/>
<proteinExistence type="predicted"/>
<feature type="chain" id="PRO_5043387420" evidence="1">
    <location>
        <begin position="31"/>
        <end position="195"/>
    </location>
</feature>
<accession>A0AAW9Q8C1</accession>
<dbReference type="SUPFAM" id="SSF53254">
    <property type="entry name" value="Phosphoglycerate mutase-like"/>
    <property type="match status" value="1"/>
</dbReference>
<dbReference type="PROSITE" id="PS51318">
    <property type="entry name" value="TAT"/>
    <property type="match status" value="1"/>
</dbReference>
<gene>
    <name evidence="2" type="ORF">V4F39_01790</name>
</gene>
<dbReference type="RefSeq" id="WP_332287518.1">
    <property type="nucleotide sequence ID" value="NZ_JAZIBG010000008.1"/>
</dbReference>
<organism evidence="2 3">
    <name type="scientific">Aquincola agrisoli</name>
    <dbReference type="NCBI Taxonomy" id="3119538"/>
    <lineage>
        <taxon>Bacteria</taxon>
        <taxon>Pseudomonadati</taxon>
        <taxon>Pseudomonadota</taxon>
        <taxon>Betaproteobacteria</taxon>
        <taxon>Burkholderiales</taxon>
        <taxon>Sphaerotilaceae</taxon>
        <taxon>Aquincola</taxon>
    </lineage>
</organism>
<comment type="caution">
    <text evidence="2">The sequence shown here is derived from an EMBL/GenBank/DDBJ whole genome shotgun (WGS) entry which is preliminary data.</text>
</comment>
<dbReference type="InterPro" id="IPR013078">
    <property type="entry name" value="His_Pase_superF_clade-1"/>
</dbReference>